<evidence type="ECO:0000313" key="2">
    <source>
        <dbReference type="Proteomes" id="UP001190700"/>
    </source>
</evidence>
<dbReference type="EMBL" id="LGRX02012085">
    <property type="protein sequence ID" value="KAK3267980.1"/>
    <property type="molecule type" value="Genomic_DNA"/>
</dbReference>
<evidence type="ECO:0000313" key="1">
    <source>
        <dbReference type="EMBL" id="KAK3267980.1"/>
    </source>
</evidence>
<sequence length="68" mass="7746">MMKLSIYFTLAVRIYLRYGEHFKKAQHVGTIVKNAGSLHQVFGVFLHTFGPAGQLIKCERSVSYKLLC</sequence>
<protein>
    <submittedName>
        <fullName evidence="1">Uncharacterized protein</fullName>
    </submittedName>
</protein>
<gene>
    <name evidence="1" type="ORF">CYMTET_23495</name>
</gene>
<name>A0AAE0L177_9CHLO</name>
<keyword evidence="2" id="KW-1185">Reference proteome</keyword>
<organism evidence="1 2">
    <name type="scientific">Cymbomonas tetramitiformis</name>
    <dbReference type="NCBI Taxonomy" id="36881"/>
    <lineage>
        <taxon>Eukaryota</taxon>
        <taxon>Viridiplantae</taxon>
        <taxon>Chlorophyta</taxon>
        <taxon>Pyramimonadophyceae</taxon>
        <taxon>Pyramimonadales</taxon>
        <taxon>Pyramimonadaceae</taxon>
        <taxon>Cymbomonas</taxon>
    </lineage>
</organism>
<dbReference type="Proteomes" id="UP001190700">
    <property type="component" value="Unassembled WGS sequence"/>
</dbReference>
<dbReference type="AlphaFoldDB" id="A0AAE0L177"/>
<reference evidence="1 2" key="1">
    <citation type="journal article" date="2015" name="Genome Biol. Evol.">
        <title>Comparative Genomics of a Bacterivorous Green Alga Reveals Evolutionary Causalities and Consequences of Phago-Mixotrophic Mode of Nutrition.</title>
        <authorList>
            <person name="Burns J.A."/>
            <person name="Paasch A."/>
            <person name="Narechania A."/>
            <person name="Kim E."/>
        </authorList>
    </citation>
    <scope>NUCLEOTIDE SEQUENCE [LARGE SCALE GENOMIC DNA]</scope>
    <source>
        <strain evidence="1 2">PLY_AMNH</strain>
    </source>
</reference>
<proteinExistence type="predicted"/>
<accession>A0AAE0L177</accession>
<comment type="caution">
    <text evidence="1">The sequence shown here is derived from an EMBL/GenBank/DDBJ whole genome shotgun (WGS) entry which is preliminary data.</text>
</comment>